<gene>
    <name evidence="1" type="ORF">F4148_01265</name>
</gene>
<protein>
    <submittedName>
        <fullName evidence="1">FAH family protein</fullName>
    </submittedName>
</protein>
<dbReference type="SUPFAM" id="SSF56529">
    <property type="entry name" value="FAH"/>
    <property type="match status" value="1"/>
</dbReference>
<dbReference type="GO" id="GO:0003824">
    <property type="term" value="F:catalytic activity"/>
    <property type="evidence" value="ECO:0007669"/>
    <property type="project" value="InterPro"/>
</dbReference>
<dbReference type="EMBL" id="VYDA01000042">
    <property type="protein sequence ID" value="MYH60442.1"/>
    <property type="molecule type" value="Genomic_DNA"/>
</dbReference>
<dbReference type="AlphaFoldDB" id="A0A6B1FS50"/>
<proteinExistence type="predicted"/>
<accession>A0A6B1FS50</accession>
<sequence>MRLVQYRTEAGDRRVAMVESEETLHVLNGTERVYDLAREAGRSGRPLTELVEERLGDQRAAYAPIVADGRLLPPLDHPDPTRLVISGTGLDHLGSAQARDAMHQNLSTQEEETLTDSMRMFRMGLEGGKPAPGQVGVAPEWFYKGDGRWLVPPGQALTMPSFALEGSEEPELVGCYVICDDGAVLRAGFALGNEFSDHVLEKKNYLYLAHSKLRQCSCGPELLLGDPPAHIEGTSRILRDGRELWSAPFLTGEANMTHSLANIQHHHFKYAPFRTPGDVHLHFYGTATLSFAAGIQTEPGDVFEISAPGFGRPLSNELQDTPEAEQLVEIRTL</sequence>
<dbReference type="Gene3D" id="3.90.850.10">
    <property type="entry name" value="Fumarylacetoacetase-like, C-terminal domain"/>
    <property type="match status" value="1"/>
</dbReference>
<dbReference type="NCBIfam" id="NF040903">
    <property type="entry name" value="GguC"/>
    <property type="match status" value="1"/>
</dbReference>
<evidence type="ECO:0000313" key="1">
    <source>
        <dbReference type="EMBL" id="MYH60442.1"/>
    </source>
</evidence>
<dbReference type="InterPro" id="IPR009645">
    <property type="entry name" value="GguC"/>
</dbReference>
<organism evidence="1">
    <name type="scientific">Caldilineaceae bacterium SB0675_bin_29</name>
    <dbReference type="NCBI Taxonomy" id="2605266"/>
    <lineage>
        <taxon>Bacteria</taxon>
        <taxon>Bacillati</taxon>
        <taxon>Chloroflexota</taxon>
        <taxon>Caldilineae</taxon>
        <taxon>Caldilineales</taxon>
        <taxon>Caldilineaceae</taxon>
    </lineage>
</organism>
<dbReference type="PIRSF" id="PIRSF033905">
    <property type="entry name" value="UCP033905"/>
    <property type="match status" value="1"/>
</dbReference>
<name>A0A6B1FS50_9CHLR</name>
<reference evidence="1" key="1">
    <citation type="submission" date="2019-09" db="EMBL/GenBank/DDBJ databases">
        <title>Characterisation of the sponge microbiome using genome-centric metagenomics.</title>
        <authorList>
            <person name="Engelberts J.P."/>
            <person name="Robbins S.J."/>
            <person name="De Goeij J.M."/>
            <person name="Aranda M."/>
            <person name="Bell S.C."/>
            <person name="Webster N.S."/>
        </authorList>
    </citation>
    <scope>NUCLEOTIDE SEQUENCE</scope>
    <source>
        <strain evidence="1">SB0675_bin_29</strain>
    </source>
</reference>
<comment type="caution">
    <text evidence="1">The sequence shown here is derived from an EMBL/GenBank/DDBJ whole genome shotgun (WGS) entry which is preliminary data.</text>
</comment>
<dbReference type="InterPro" id="IPR036663">
    <property type="entry name" value="Fumarylacetoacetase_C_sf"/>
</dbReference>